<feature type="compositionally biased region" description="Polar residues" evidence="1">
    <location>
        <begin position="95"/>
        <end position="108"/>
    </location>
</feature>
<dbReference type="EMBL" id="AGNL01039639">
    <property type="protein sequence ID" value="EJK52529.1"/>
    <property type="molecule type" value="Genomic_DNA"/>
</dbReference>
<gene>
    <name evidence="2" type="ORF">THAOC_28181</name>
</gene>
<keyword evidence="3" id="KW-1185">Reference proteome</keyword>
<feature type="compositionally biased region" description="Low complexity" evidence="1">
    <location>
        <begin position="224"/>
        <end position="242"/>
    </location>
</feature>
<feature type="region of interest" description="Disordered" evidence="1">
    <location>
        <begin position="222"/>
        <end position="243"/>
    </location>
</feature>
<evidence type="ECO:0000256" key="1">
    <source>
        <dbReference type="SAM" id="MobiDB-lite"/>
    </source>
</evidence>
<organism evidence="2 3">
    <name type="scientific">Thalassiosira oceanica</name>
    <name type="common">Marine diatom</name>
    <dbReference type="NCBI Taxonomy" id="159749"/>
    <lineage>
        <taxon>Eukaryota</taxon>
        <taxon>Sar</taxon>
        <taxon>Stramenopiles</taxon>
        <taxon>Ochrophyta</taxon>
        <taxon>Bacillariophyta</taxon>
        <taxon>Coscinodiscophyceae</taxon>
        <taxon>Thalassiosirophycidae</taxon>
        <taxon>Thalassiosirales</taxon>
        <taxon>Thalassiosiraceae</taxon>
        <taxon>Thalassiosira</taxon>
    </lineage>
</organism>
<reference evidence="2 3" key="1">
    <citation type="journal article" date="2012" name="Genome Biol.">
        <title>Genome and low-iron response of an oceanic diatom adapted to chronic iron limitation.</title>
        <authorList>
            <person name="Lommer M."/>
            <person name="Specht M."/>
            <person name="Roy A.S."/>
            <person name="Kraemer L."/>
            <person name="Andreson R."/>
            <person name="Gutowska M.A."/>
            <person name="Wolf J."/>
            <person name="Bergner S.V."/>
            <person name="Schilhabel M.B."/>
            <person name="Klostermeier U.C."/>
            <person name="Beiko R.G."/>
            <person name="Rosenstiel P."/>
            <person name="Hippler M."/>
            <person name="Laroche J."/>
        </authorList>
    </citation>
    <scope>NUCLEOTIDE SEQUENCE [LARGE SCALE GENOMIC DNA]</scope>
    <source>
        <strain evidence="2 3">CCMP1005</strain>
    </source>
</reference>
<evidence type="ECO:0000313" key="3">
    <source>
        <dbReference type="Proteomes" id="UP000266841"/>
    </source>
</evidence>
<evidence type="ECO:0000313" key="2">
    <source>
        <dbReference type="EMBL" id="EJK52529.1"/>
    </source>
</evidence>
<accession>K0RJT5</accession>
<dbReference type="Proteomes" id="UP000266841">
    <property type="component" value="Unassembled WGS sequence"/>
</dbReference>
<protein>
    <submittedName>
        <fullName evidence="2">Uncharacterized protein</fullName>
    </submittedName>
</protein>
<sequence length="299" mass="31832">MYAKPWVRGARLPPANGGCGYSPGRRVRRVVLGRGFPDTPCGISSGPWRASAGAMWESRDGPAARTRLPARGTYEQEGRGLRAGAKTSAGRFPGTSVSFPRTTEGQSKQDPLGALLPWRFCISLQVGDSVCFAGGLGLRLPPPAADEWVSTELWRISRPPRRKILTGCQRRSPPAPARTPHRMGARWSPLAATSADLQALCQEIDKKNDRALACVRPGGRLRNPAVKSSSPSTTASRSPTSAHFPGSQIVVELLSATSWETFDTPNESTVTASTVAKDLNMNFAGLGASKGTLLAIASE</sequence>
<feature type="non-terminal residue" evidence="2">
    <location>
        <position position="299"/>
    </location>
</feature>
<proteinExistence type="predicted"/>
<dbReference type="AlphaFoldDB" id="K0RJT5"/>
<feature type="region of interest" description="Disordered" evidence="1">
    <location>
        <begin position="74"/>
        <end position="108"/>
    </location>
</feature>
<comment type="caution">
    <text evidence="2">The sequence shown here is derived from an EMBL/GenBank/DDBJ whole genome shotgun (WGS) entry which is preliminary data.</text>
</comment>
<name>K0RJT5_THAOC</name>